<organism evidence="1 2">
    <name type="scientific">Coprococcus comes ATCC 27758</name>
    <dbReference type="NCBI Taxonomy" id="470146"/>
    <lineage>
        <taxon>Bacteria</taxon>
        <taxon>Bacillati</taxon>
        <taxon>Bacillota</taxon>
        <taxon>Clostridia</taxon>
        <taxon>Lachnospirales</taxon>
        <taxon>Lachnospiraceae</taxon>
        <taxon>Coprococcus</taxon>
    </lineage>
</organism>
<reference evidence="1 2" key="1">
    <citation type="submission" date="2009-02" db="EMBL/GenBank/DDBJ databases">
        <authorList>
            <person name="Fulton L."/>
            <person name="Clifton S."/>
            <person name="Fulton B."/>
            <person name="Xu J."/>
            <person name="Minx P."/>
            <person name="Pepin K.H."/>
            <person name="Johnson M."/>
            <person name="Bhonagiri V."/>
            <person name="Nash W.E."/>
            <person name="Mardis E.R."/>
            <person name="Wilson R.K."/>
        </authorList>
    </citation>
    <scope>NUCLEOTIDE SEQUENCE [LARGE SCALE GENOMIC DNA]</scope>
    <source>
        <strain evidence="1 2">ATCC 27758</strain>
    </source>
</reference>
<proteinExistence type="predicted"/>
<comment type="caution">
    <text evidence="1">The sequence shown here is derived from an EMBL/GenBank/DDBJ whole genome shotgun (WGS) entry which is preliminary data.</text>
</comment>
<dbReference type="EMBL" id="ABVR01000043">
    <property type="protein sequence ID" value="EEG88602.1"/>
    <property type="molecule type" value="Genomic_DNA"/>
</dbReference>
<dbReference type="HOGENOM" id="CLU_3097737_0_0_9"/>
<gene>
    <name evidence="1" type="ORF">COPCOM_03310</name>
</gene>
<name>C0BDQ6_9FIRM</name>
<reference evidence="1 2" key="2">
    <citation type="submission" date="2009-03" db="EMBL/GenBank/DDBJ databases">
        <title>Draft genome sequence of Coprococcus comes (ATCC 27758).</title>
        <authorList>
            <person name="Sudarsanam P."/>
            <person name="Ley R."/>
            <person name="Guruge J."/>
            <person name="Turnbaugh P.J."/>
            <person name="Mahowald M."/>
            <person name="Liep D."/>
            <person name="Gordon J."/>
        </authorList>
    </citation>
    <scope>NUCLEOTIDE SEQUENCE [LARGE SCALE GENOMIC DNA]</scope>
    <source>
        <strain evidence="1 2">ATCC 27758</strain>
    </source>
</reference>
<protein>
    <submittedName>
        <fullName evidence="1">Uncharacterized protein</fullName>
    </submittedName>
</protein>
<accession>C0BDQ6</accession>
<dbReference type="AlphaFoldDB" id="C0BDQ6"/>
<sequence length="51" mass="6491">MWRERGCEKRIVPKKWKRNDYRFNAIAELCKWKKRNFIILNNFKELYTEIL</sequence>
<dbReference type="Proteomes" id="UP000003793">
    <property type="component" value="Unassembled WGS sequence"/>
</dbReference>
<evidence type="ECO:0000313" key="1">
    <source>
        <dbReference type="EMBL" id="EEG88602.1"/>
    </source>
</evidence>
<evidence type="ECO:0000313" key="2">
    <source>
        <dbReference type="Proteomes" id="UP000003793"/>
    </source>
</evidence>